<protein>
    <submittedName>
        <fullName evidence="9">MFS transporter</fullName>
    </submittedName>
</protein>
<dbReference type="InterPro" id="IPR020846">
    <property type="entry name" value="MFS_dom"/>
</dbReference>
<feature type="transmembrane region" description="Helical" evidence="7">
    <location>
        <begin position="286"/>
        <end position="306"/>
    </location>
</feature>
<comment type="caution">
    <text evidence="9">The sequence shown here is derived from an EMBL/GenBank/DDBJ whole genome shotgun (WGS) entry which is preliminary data.</text>
</comment>
<dbReference type="EMBL" id="PESE01000002">
    <property type="protein sequence ID" value="PYD38987.1"/>
    <property type="molecule type" value="Genomic_DNA"/>
</dbReference>
<dbReference type="SUPFAM" id="SSF103473">
    <property type="entry name" value="MFS general substrate transporter"/>
    <property type="match status" value="1"/>
</dbReference>
<dbReference type="PANTHER" id="PTHR42718">
    <property type="entry name" value="MAJOR FACILITATOR SUPERFAMILY MULTIDRUG TRANSPORTER MFSC"/>
    <property type="match status" value="1"/>
</dbReference>
<feature type="transmembrane region" description="Helical" evidence="7">
    <location>
        <begin position="145"/>
        <end position="167"/>
    </location>
</feature>
<evidence type="ECO:0000256" key="2">
    <source>
        <dbReference type="ARBA" id="ARBA00022448"/>
    </source>
</evidence>
<dbReference type="OrthoDB" id="6368326at2"/>
<feature type="transmembrane region" description="Helical" evidence="7">
    <location>
        <begin position="57"/>
        <end position="79"/>
    </location>
</feature>
<evidence type="ECO:0000313" key="10">
    <source>
        <dbReference type="Proteomes" id="UP000248196"/>
    </source>
</evidence>
<dbReference type="CDD" id="cd06174">
    <property type="entry name" value="MFS"/>
    <property type="match status" value="1"/>
</dbReference>
<feature type="transmembrane region" description="Helical" evidence="7">
    <location>
        <begin position="112"/>
        <end position="133"/>
    </location>
</feature>
<dbReference type="AlphaFoldDB" id="A0A318PHJ8"/>
<dbReference type="PANTHER" id="PTHR42718:SF46">
    <property type="entry name" value="BLR6921 PROTEIN"/>
    <property type="match status" value="1"/>
</dbReference>
<reference evidence="9 10" key="1">
    <citation type="submission" date="2017-11" db="EMBL/GenBank/DDBJ databases">
        <title>Genome sequence of the oocydin A producing rhizobacterium Serratia plymuthica 4Rx5.</title>
        <authorList>
            <person name="Matilla M.A."/>
            <person name="Udaondo Z."/>
            <person name="Salmond G.P.C."/>
        </authorList>
    </citation>
    <scope>NUCLEOTIDE SEQUENCE [LARGE SCALE GENOMIC DNA]</scope>
    <source>
        <strain evidence="9 10">4Rx5</strain>
    </source>
</reference>
<dbReference type="InterPro" id="IPR011701">
    <property type="entry name" value="MFS"/>
</dbReference>
<feature type="transmembrane region" description="Helical" evidence="7">
    <location>
        <begin position="375"/>
        <end position="396"/>
    </location>
</feature>
<comment type="subcellular location">
    <subcellularLocation>
        <location evidence="1">Cell membrane</location>
        <topology evidence="1">Multi-pass membrane protein</topology>
    </subcellularLocation>
</comment>
<proteinExistence type="predicted"/>
<feature type="domain" description="Major facilitator superfamily (MFS) profile" evidence="8">
    <location>
        <begin position="21"/>
        <end position="400"/>
    </location>
</feature>
<evidence type="ECO:0000256" key="5">
    <source>
        <dbReference type="ARBA" id="ARBA00022989"/>
    </source>
</evidence>
<dbReference type="Gene3D" id="1.20.1250.20">
    <property type="entry name" value="MFS general substrate transporter like domains"/>
    <property type="match status" value="1"/>
</dbReference>
<dbReference type="Pfam" id="PF07690">
    <property type="entry name" value="MFS_1"/>
    <property type="match status" value="1"/>
</dbReference>
<feature type="transmembrane region" description="Helical" evidence="7">
    <location>
        <begin position="346"/>
        <end position="369"/>
    </location>
</feature>
<keyword evidence="2" id="KW-0813">Transport</keyword>
<dbReference type="Proteomes" id="UP000248196">
    <property type="component" value="Unassembled WGS sequence"/>
</dbReference>
<feature type="transmembrane region" description="Helical" evidence="7">
    <location>
        <begin position="312"/>
        <end position="334"/>
    </location>
</feature>
<evidence type="ECO:0000256" key="3">
    <source>
        <dbReference type="ARBA" id="ARBA00022475"/>
    </source>
</evidence>
<evidence type="ECO:0000313" key="9">
    <source>
        <dbReference type="EMBL" id="PYD38987.1"/>
    </source>
</evidence>
<feature type="transmembrane region" description="Helical" evidence="7">
    <location>
        <begin position="257"/>
        <end position="279"/>
    </location>
</feature>
<sequence length="400" mass="41997">MTSTKSDAIEYAAPNATQWPAILNIVFAGIAAALQVGKATIALPELQREFGRSLESLSWVISAFPFVGVFSGILVGILVRRWGDRRLLCLGLMIISAASFVGAGLHNFNGLIATRFIEGLGFVIVVVAAPAILNRVVQPQKRNLVFGIWSTFMPAGIALSMFFGPLLGGWQQSWLASAALTLLAALLLPLTTRREATGSAATLHIGLRQALSRLLRARQPGLLALIFTSYNLLFFAVMAFLPLFLMQHVGLSLANTGSISAAIIAVNMIGNLSAGLLLSRGISTKALLTGTFIAMGLTGSGIFFSVTPMNMLIPLCFLFSAISGMLPSTILAATPMSSPDPTLIPLCLGLVMQGNYLGQVIAPIAISSIVANAGWSAPAAMVLAAAALGIALTLLLSTRY</sequence>
<evidence type="ECO:0000256" key="6">
    <source>
        <dbReference type="ARBA" id="ARBA00023136"/>
    </source>
</evidence>
<dbReference type="InterPro" id="IPR036259">
    <property type="entry name" value="MFS_trans_sf"/>
</dbReference>
<evidence type="ECO:0000256" key="7">
    <source>
        <dbReference type="SAM" id="Phobius"/>
    </source>
</evidence>
<organism evidence="9 10">
    <name type="scientific">Serratia plymuthica</name>
    <dbReference type="NCBI Taxonomy" id="82996"/>
    <lineage>
        <taxon>Bacteria</taxon>
        <taxon>Pseudomonadati</taxon>
        <taxon>Pseudomonadota</taxon>
        <taxon>Gammaproteobacteria</taxon>
        <taxon>Enterobacterales</taxon>
        <taxon>Yersiniaceae</taxon>
        <taxon>Serratia</taxon>
    </lineage>
</organism>
<gene>
    <name evidence="9" type="ORF">CT690_08090</name>
</gene>
<keyword evidence="6 7" id="KW-0472">Membrane</keyword>
<keyword evidence="4 7" id="KW-0812">Transmembrane</keyword>
<dbReference type="RefSeq" id="WP_004943328.1">
    <property type="nucleotide sequence ID" value="NZ_PESE01000002.1"/>
</dbReference>
<evidence type="ECO:0000256" key="1">
    <source>
        <dbReference type="ARBA" id="ARBA00004651"/>
    </source>
</evidence>
<dbReference type="PROSITE" id="PS50850">
    <property type="entry name" value="MFS"/>
    <property type="match status" value="1"/>
</dbReference>
<evidence type="ECO:0000259" key="8">
    <source>
        <dbReference type="PROSITE" id="PS50850"/>
    </source>
</evidence>
<feature type="transmembrane region" description="Helical" evidence="7">
    <location>
        <begin position="173"/>
        <end position="190"/>
    </location>
</feature>
<evidence type="ECO:0000256" key="4">
    <source>
        <dbReference type="ARBA" id="ARBA00022692"/>
    </source>
</evidence>
<feature type="transmembrane region" description="Helical" evidence="7">
    <location>
        <begin position="222"/>
        <end position="245"/>
    </location>
</feature>
<feature type="transmembrane region" description="Helical" evidence="7">
    <location>
        <begin position="86"/>
        <end position="106"/>
    </location>
</feature>
<keyword evidence="5 7" id="KW-1133">Transmembrane helix</keyword>
<dbReference type="GO" id="GO:0005886">
    <property type="term" value="C:plasma membrane"/>
    <property type="evidence" value="ECO:0007669"/>
    <property type="project" value="UniProtKB-SubCell"/>
</dbReference>
<dbReference type="GO" id="GO:0022857">
    <property type="term" value="F:transmembrane transporter activity"/>
    <property type="evidence" value="ECO:0007669"/>
    <property type="project" value="InterPro"/>
</dbReference>
<accession>A0A318PHJ8</accession>
<name>A0A318PHJ8_SERPL</name>
<feature type="transmembrane region" description="Helical" evidence="7">
    <location>
        <begin position="21"/>
        <end position="37"/>
    </location>
</feature>
<keyword evidence="3" id="KW-1003">Cell membrane</keyword>